<dbReference type="PROSITE" id="PS01124">
    <property type="entry name" value="HTH_ARAC_FAMILY_2"/>
    <property type="match status" value="1"/>
</dbReference>
<evidence type="ECO:0000256" key="1">
    <source>
        <dbReference type="ARBA" id="ARBA00023015"/>
    </source>
</evidence>
<dbReference type="Gene3D" id="1.10.10.60">
    <property type="entry name" value="Homeodomain-like"/>
    <property type="match status" value="1"/>
</dbReference>
<evidence type="ECO:0000313" key="5">
    <source>
        <dbReference type="EMBL" id="TBO32788.1"/>
    </source>
</evidence>
<dbReference type="AlphaFoldDB" id="A0A4Q9H0Y1"/>
<keyword evidence="3" id="KW-0804">Transcription</keyword>
<comment type="caution">
    <text evidence="5">The sequence shown here is derived from an EMBL/GenBank/DDBJ whole genome shotgun (WGS) entry which is preliminary data.</text>
</comment>
<proteinExistence type="predicted"/>
<dbReference type="SUPFAM" id="SSF46689">
    <property type="entry name" value="Homeodomain-like"/>
    <property type="match status" value="1"/>
</dbReference>
<name>A0A4Q9H0Y1_9BURK</name>
<evidence type="ECO:0000256" key="3">
    <source>
        <dbReference type="ARBA" id="ARBA00023163"/>
    </source>
</evidence>
<sequence length="345" mass="37778">MFAVIRQIRQHLLLHGRPWASVEQEANGWLQSQHAPAGRAYNLSALLSAFQRTTSGLPAVWALARSLGLAQWGAVGYGLMTAPHALAAIQLDQRVQSLTPCGLRFMAHAPSSTQPSEEWAVTALGPDEGEGLAFWLFVCGCRQSLLEAVGGVDQRVRRVQLPAAHDAQVADLLHAAGMRVAFSEGAYQEWHLENALVRANPNAHPEVHQAVCQSVAVFSVLPADLDRSGREPLRRAVRAAIRTDLDRGLVPTLHSLAPRLQRMTGDAQVGLRQLQRRLAASELSFREEVAEVRRERALDQLRHSNHTLAQIAAEAGYAELSSFHRAVRRWTGLSPVTYRAQGPAA</sequence>
<dbReference type="PROSITE" id="PS00778">
    <property type="entry name" value="HIS_ACID_PHOSPHAT_2"/>
    <property type="match status" value="1"/>
</dbReference>
<dbReference type="SMART" id="SM00342">
    <property type="entry name" value="HTH_ARAC"/>
    <property type="match status" value="1"/>
</dbReference>
<dbReference type="GO" id="GO:0003700">
    <property type="term" value="F:DNA-binding transcription factor activity"/>
    <property type="evidence" value="ECO:0007669"/>
    <property type="project" value="InterPro"/>
</dbReference>
<dbReference type="GO" id="GO:0000976">
    <property type="term" value="F:transcription cis-regulatory region binding"/>
    <property type="evidence" value="ECO:0007669"/>
    <property type="project" value="TreeGrafter"/>
</dbReference>
<feature type="domain" description="HTH araC/xylS-type" evidence="4">
    <location>
        <begin position="235"/>
        <end position="341"/>
    </location>
</feature>
<dbReference type="InterPro" id="IPR033379">
    <property type="entry name" value="Acid_Pase_AS"/>
</dbReference>
<dbReference type="InterPro" id="IPR009057">
    <property type="entry name" value="Homeodomain-like_sf"/>
</dbReference>
<organism evidence="5 6">
    <name type="scientific">Aquabacterium lacunae</name>
    <dbReference type="NCBI Taxonomy" id="2528630"/>
    <lineage>
        <taxon>Bacteria</taxon>
        <taxon>Pseudomonadati</taxon>
        <taxon>Pseudomonadota</taxon>
        <taxon>Betaproteobacteria</taxon>
        <taxon>Burkholderiales</taxon>
        <taxon>Aquabacterium</taxon>
    </lineage>
</organism>
<keyword evidence="1" id="KW-0805">Transcription regulation</keyword>
<evidence type="ECO:0000259" key="4">
    <source>
        <dbReference type="PROSITE" id="PS01124"/>
    </source>
</evidence>
<dbReference type="EMBL" id="SIXI01000002">
    <property type="protein sequence ID" value="TBO32788.1"/>
    <property type="molecule type" value="Genomic_DNA"/>
</dbReference>
<evidence type="ECO:0000256" key="2">
    <source>
        <dbReference type="ARBA" id="ARBA00023125"/>
    </source>
</evidence>
<accession>A0A4Q9H0Y1</accession>
<protein>
    <submittedName>
        <fullName evidence="5">AraC family transcriptional regulator</fullName>
    </submittedName>
</protein>
<keyword evidence="6" id="KW-1185">Reference proteome</keyword>
<gene>
    <name evidence="5" type="ORF">EYS42_06330</name>
</gene>
<reference evidence="5 6" key="1">
    <citation type="submission" date="2019-02" db="EMBL/GenBank/DDBJ databases">
        <title>Aquabacterium sp. strain KMB7.</title>
        <authorList>
            <person name="Chen W.-M."/>
        </authorList>
    </citation>
    <scope>NUCLEOTIDE SEQUENCE [LARGE SCALE GENOMIC DNA]</scope>
    <source>
        <strain evidence="5 6">KMB7</strain>
    </source>
</reference>
<dbReference type="PANTHER" id="PTHR47894">
    <property type="entry name" value="HTH-TYPE TRANSCRIPTIONAL REGULATOR GADX"/>
    <property type="match status" value="1"/>
</dbReference>
<keyword evidence="2" id="KW-0238">DNA-binding</keyword>
<dbReference type="InterPro" id="IPR018060">
    <property type="entry name" value="HTH_AraC"/>
</dbReference>
<dbReference type="Proteomes" id="UP000292120">
    <property type="component" value="Unassembled WGS sequence"/>
</dbReference>
<evidence type="ECO:0000313" key="6">
    <source>
        <dbReference type="Proteomes" id="UP000292120"/>
    </source>
</evidence>
<dbReference type="PANTHER" id="PTHR47894:SF1">
    <property type="entry name" value="HTH-TYPE TRANSCRIPTIONAL REGULATOR VQSM"/>
    <property type="match status" value="1"/>
</dbReference>
<dbReference type="GO" id="GO:0005829">
    <property type="term" value="C:cytosol"/>
    <property type="evidence" value="ECO:0007669"/>
    <property type="project" value="TreeGrafter"/>
</dbReference>
<dbReference type="Pfam" id="PF12833">
    <property type="entry name" value="HTH_18"/>
    <property type="match status" value="1"/>
</dbReference>